<name>A0A4R4XIV6_9ACTN</name>
<dbReference type="PANTHER" id="PTHR43766">
    <property type="entry name" value="TRYPTOPHAN--TRNA LIGASE, MITOCHONDRIAL"/>
    <property type="match status" value="1"/>
</dbReference>
<keyword evidence="5 9" id="KW-0067">ATP-binding</keyword>
<proteinExistence type="inferred from homology"/>
<evidence type="ECO:0000256" key="4">
    <source>
        <dbReference type="ARBA" id="ARBA00022741"/>
    </source>
</evidence>
<organism evidence="10 11">
    <name type="scientific">Kribbella turkmenica</name>
    <dbReference type="NCBI Taxonomy" id="2530375"/>
    <lineage>
        <taxon>Bacteria</taxon>
        <taxon>Bacillati</taxon>
        <taxon>Actinomycetota</taxon>
        <taxon>Actinomycetes</taxon>
        <taxon>Propionibacteriales</taxon>
        <taxon>Kribbellaceae</taxon>
        <taxon>Kribbella</taxon>
    </lineage>
</organism>
<dbReference type="OrthoDB" id="9801042at2"/>
<keyword evidence="4 9" id="KW-0547">Nucleotide-binding</keyword>
<evidence type="ECO:0000256" key="2">
    <source>
        <dbReference type="ARBA" id="ARBA00013161"/>
    </source>
</evidence>
<dbReference type="GO" id="GO:0005829">
    <property type="term" value="C:cytosol"/>
    <property type="evidence" value="ECO:0007669"/>
    <property type="project" value="TreeGrafter"/>
</dbReference>
<dbReference type="Gene3D" id="1.10.240.10">
    <property type="entry name" value="Tyrosyl-Transfer RNA Synthetase"/>
    <property type="match status" value="1"/>
</dbReference>
<sequence>MTSLSGITPSGRLTLGNHLGALRRFTDPDGFYFVANLHAMTTKHDPRRLSALTREFATLMLAAGVPEGTVFVQSDVPAHAQLAYLLECTSYVGELSRMIQYKEKGKGRPMTRASLFTYPCLMAADILLYGAEQVPVGGDQDQHVELARDVAIRFNREYGETFVVPRLAKAALATRIKDLANPATKMSKSDSDDAIGTIRLLDPPDVIRRQVMRAVTDSGNEVRHDEENKPGVTNLLEILAACTDGDPVRLAESYSSYGALKQDVADAVLAVIEPLQKEYARLATDPGTIDDLLAQGRDRAIEASTPRLRAAVRAMGLAGSAP</sequence>
<dbReference type="NCBIfam" id="TIGR00233">
    <property type="entry name" value="trpS"/>
    <property type="match status" value="1"/>
</dbReference>
<keyword evidence="3 9" id="KW-0436">Ligase</keyword>
<accession>A0A4R4XIV6</accession>
<keyword evidence="7 9" id="KW-0030">Aminoacyl-tRNA synthetase</keyword>
<evidence type="ECO:0000256" key="5">
    <source>
        <dbReference type="ARBA" id="ARBA00022840"/>
    </source>
</evidence>
<dbReference type="GO" id="GO:0004830">
    <property type="term" value="F:tryptophan-tRNA ligase activity"/>
    <property type="evidence" value="ECO:0007669"/>
    <property type="project" value="UniProtKB-UniRule"/>
</dbReference>
<dbReference type="SUPFAM" id="SSF52374">
    <property type="entry name" value="Nucleotidylyl transferase"/>
    <property type="match status" value="1"/>
</dbReference>
<dbReference type="AlphaFoldDB" id="A0A4R4XIV6"/>
<evidence type="ECO:0000256" key="8">
    <source>
        <dbReference type="NCBIfam" id="TIGR00233"/>
    </source>
</evidence>
<protein>
    <recommendedName>
        <fullName evidence="2 8">Tryptophan--tRNA ligase</fullName>
        <ecNumber evidence="2 8">6.1.1.2</ecNumber>
    </recommendedName>
</protein>
<dbReference type="EMBL" id="SMKR01000001">
    <property type="protein sequence ID" value="TDD30826.1"/>
    <property type="molecule type" value="Genomic_DNA"/>
</dbReference>
<dbReference type="InterPro" id="IPR050203">
    <property type="entry name" value="Trp-tRNA_synthetase"/>
</dbReference>
<gene>
    <name evidence="10" type="primary">trpS</name>
    <name evidence="10" type="ORF">E1218_00495</name>
</gene>
<dbReference type="RefSeq" id="WP_132314999.1">
    <property type="nucleotide sequence ID" value="NZ_SMKR01000001.1"/>
</dbReference>
<evidence type="ECO:0000256" key="7">
    <source>
        <dbReference type="ARBA" id="ARBA00023146"/>
    </source>
</evidence>
<dbReference type="InterPro" id="IPR014729">
    <property type="entry name" value="Rossmann-like_a/b/a_fold"/>
</dbReference>
<comment type="similarity">
    <text evidence="1 9">Belongs to the class-I aminoacyl-tRNA synthetase family.</text>
</comment>
<evidence type="ECO:0000313" key="10">
    <source>
        <dbReference type="EMBL" id="TDD30826.1"/>
    </source>
</evidence>
<dbReference type="InterPro" id="IPR002306">
    <property type="entry name" value="Trp-tRNA-ligase"/>
</dbReference>
<keyword evidence="11" id="KW-1185">Reference proteome</keyword>
<dbReference type="Proteomes" id="UP000295172">
    <property type="component" value="Unassembled WGS sequence"/>
</dbReference>
<evidence type="ECO:0000256" key="3">
    <source>
        <dbReference type="ARBA" id="ARBA00022598"/>
    </source>
</evidence>
<dbReference type="CDD" id="cd00806">
    <property type="entry name" value="TrpRS_core"/>
    <property type="match status" value="1"/>
</dbReference>
<dbReference type="PRINTS" id="PR01039">
    <property type="entry name" value="TRNASYNTHTRP"/>
</dbReference>
<dbReference type="InterPro" id="IPR002305">
    <property type="entry name" value="aa-tRNA-synth_Ic"/>
</dbReference>
<dbReference type="GO" id="GO:0005524">
    <property type="term" value="F:ATP binding"/>
    <property type="evidence" value="ECO:0007669"/>
    <property type="project" value="UniProtKB-KW"/>
</dbReference>
<evidence type="ECO:0000256" key="9">
    <source>
        <dbReference type="RuleBase" id="RU363036"/>
    </source>
</evidence>
<dbReference type="Gene3D" id="3.40.50.620">
    <property type="entry name" value="HUPs"/>
    <property type="match status" value="1"/>
</dbReference>
<evidence type="ECO:0000256" key="6">
    <source>
        <dbReference type="ARBA" id="ARBA00022917"/>
    </source>
</evidence>
<keyword evidence="6 9" id="KW-0648">Protein biosynthesis</keyword>
<comment type="caution">
    <text evidence="10">The sequence shown here is derived from an EMBL/GenBank/DDBJ whole genome shotgun (WGS) entry which is preliminary data.</text>
</comment>
<dbReference type="GO" id="GO:0006436">
    <property type="term" value="P:tryptophanyl-tRNA aminoacylation"/>
    <property type="evidence" value="ECO:0007669"/>
    <property type="project" value="UniProtKB-UniRule"/>
</dbReference>
<dbReference type="Pfam" id="PF00579">
    <property type="entry name" value="tRNA-synt_1b"/>
    <property type="match status" value="1"/>
</dbReference>
<dbReference type="EC" id="6.1.1.2" evidence="2 8"/>
<reference evidence="10 11" key="1">
    <citation type="submission" date="2019-02" db="EMBL/GenBank/DDBJ databases">
        <title>Draft genome sequences of novel Actinobacteria.</title>
        <authorList>
            <person name="Sahin N."/>
            <person name="Ay H."/>
            <person name="Saygin H."/>
        </authorList>
    </citation>
    <scope>NUCLEOTIDE SEQUENCE [LARGE SCALE GENOMIC DNA]</scope>
    <source>
        <strain evidence="10 11">16K104</strain>
    </source>
</reference>
<dbReference type="PANTHER" id="PTHR43766:SF1">
    <property type="entry name" value="TRYPTOPHAN--TRNA LIGASE, MITOCHONDRIAL"/>
    <property type="match status" value="1"/>
</dbReference>
<evidence type="ECO:0000256" key="1">
    <source>
        <dbReference type="ARBA" id="ARBA00005594"/>
    </source>
</evidence>
<evidence type="ECO:0000313" key="11">
    <source>
        <dbReference type="Proteomes" id="UP000295172"/>
    </source>
</evidence>